<sequence>MYTPHQQFFKSTGQRTKGVFSYILAYDGISVTAEGFREP</sequence>
<evidence type="ECO:0000313" key="1">
    <source>
        <dbReference type="EMBL" id="SEJ29947.1"/>
    </source>
</evidence>
<keyword evidence="2" id="KW-1185">Reference proteome</keyword>
<dbReference type="EMBL" id="FNYR01000042">
    <property type="protein sequence ID" value="SEJ29947.1"/>
    <property type="molecule type" value="Genomic_DNA"/>
</dbReference>
<protein>
    <submittedName>
        <fullName evidence="1">Uncharacterized protein</fullName>
    </submittedName>
</protein>
<reference evidence="1 2" key="1">
    <citation type="submission" date="2016-10" db="EMBL/GenBank/DDBJ databases">
        <authorList>
            <person name="de Groot N.N."/>
        </authorList>
    </citation>
    <scope>NUCLEOTIDE SEQUENCE [LARGE SCALE GENOMIC DNA]</scope>
    <source>
        <strain evidence="1 2">DSM 22187</strain>
    </source>
</reference>
<dbReference type="STRING" id="1073996.SAMN05444271_14214"/>
<name>A0A1H6XT65_9EURY</name>
<proteinExistence type="predicted"/>
<accession>A0A1H6XT65</accession>
<dbReference type="Proteomes" id="UP000198888">
    <property type="component" value="Unassembled WGS sequence"/>
</dbReference>
<accession>A0A2H4PXQ1</accession>
<gene>
    <name evidence="1" type="ORF">SAMN05444271_14214</name>
</gene>
<dbReference type="KEGG" id="hae:halTADL_0054"/>
<organism evidence="1 2">
    <name type="scientific">Halohasta litchfieldiae</name>
    <dbReference type="NCBI Taxonomy" id="1073996"/>
    <lineage>
        <taxon>Archaea</taxon>
        <taxon>Methanobacteriati</taxon>
        <taxon>Methanobacteriota</taxon>
        <taxon>Stenosarchaea group</taxon>
        <taxon>Halobacteria</taxon>
        <taxon>Halobacteriales</taxon>
        <taxon>Haloferacaceae</taxon>
        <taxon>Halohasta</taxon>
    </lineage>
</organism>
<dbReference type="AlphaFoldDB" id="A0A1H6XT65"/>
<evidence type="ECO:0000313" key="2">
    <source>
        <dbReference type="Proteomes" id="UP000198888"/>
    </source>
</evidence>